<reference evidence="2" key="1">
    <citation type="submission" date="2024-06" db="EMBL/GenBank/DDBJ databases">
        <title>Diversity, functionality, and evolutionary history of bacterial symbionts in false click beetles (Coleoptera, Throscidae).</title>
        <authorList>
            <person name="Wierz J.C."/>
            <person name="Malm H."/>
            <person name="Kaltenpoth M."/>
            <person name="Engl T."/>
        </authorList>
    </citation>
    <scope>NUCLEOTIDE SEQUENCE</scope>
    <source>
        <strain evidence="2">AspAUS03</strain>
    </source>
</reference>
<dbReference type="AlphaFoldDB" id="A0AAU7QSK2"/>
<dbReference type="InterPro" id="IPR027417">
    <property type="entry name" value="P-loop_NTPase"/>
</dbReference>
<dbReference type="GO" id="GO:0016887">
    <property type="term" value="F:ATP hydrolysis activity"/>
    <property type="evidence" value="ECO:0007669"/>
    <property type="project" value="TreeGrafter"/>
</dbReference>
<evidence type="ECO:0000313" key="2">
    <source>
        <dbReference type="EMBL" id="XBT18833.1"/>
    </source>
</evidence>
<dbReference type="PANTHER" id="PTHR23305">
    <property type="entry name" value="OBG GTPASE FAMILY"/>
    <property type="match status" value="1"/>
</dbReference>
<accession>A0AAU7QSK2</accession>
<sequence length="312" mass="38154">MYKIGIIGLPNVGKSLLFNKLTKNNILSENFFFSNYKYSEDYLKIFNKEIYLIKKFFNIKKIKFKCIKIIDITSFIKDLNKNQKLNNKSFLKLKKVNLIIHIIRLFNNKSIYKYYNNNFINNINILKNKLIKKDILILKKFNILYKEYINHLLKNNYLNTYKNTINKSITKCLITTKSIIYLFNINLNQKINKQKIKNKIFLDKVGNFILDIKKNKKKIYIKFINYIIKYTKIKFYYIIYNNKINFIILKNNQCIYKYLKRKFKNFIIVYIIKYNYIFKYKNYKFLKSKLMKYKIKKIIPSNNDIIYIKKIN</sequence>
<dbReference type="PRINTS" id="PR00326">
    <property type="entry name" value="GTP1OBG"/>
</dbReference>
<dbReference type="Pfam" id="PF01926">
    <property type="entry name" value="MMR_HSR1"/>
    <property type="match status" value="1"/>
</dbReference>
<evidence type="ECO:0000259" key="1">
    <source>
        <dbReference type="Pfam" id="PF01926"/>
    </source>
</evidence>
<name>A0AAU7QSK2_9FLAO</name>
<organism evidence="2">
    <name type="scientific">Candidatus Shikimatogenerans sp. AspAUS03</name>
    <dbReference type="NCBI Taxonomy" id="3158563"/>
    <lineage>
        <taxon>Bacteria</taxon>
        <taxon>Pseudomonadati</taxon>
        <taxon>Bacteroidota</taxon>
        <taxon>Flavobacteriia</taxon>
        <taxon>Flavobacteriales</taxon>
        <taxon>Candidatus Shikimatogenerans</taxon>
    </lineage>
</organism>
<dbReference type="GO" id="GO:0005525">
    <property type="term" value="F:GTP binding"/>
    <property type="evidence" value="ECO:0007669"/>
    <property type="project" value="InterPro"/>
</dbReference>
<dbReference type="Gene3D" id="3.40.50.300">
    <property type="entry name" value="P-loop containing nucleotide triphosphate hydrolases"/>
    <property type="match status" value="1"/>
</dbReference>
<proteinExistence type="predicted"/>
<feature type="domain" description="G" evidence="1">
    <location>
        <begin position="3"/>
        <end position="113"/>
    </location>
</feature>
<dbReference type="EMBL" id="CP157897">
    <property type="protein sequence ID" value="XBT18833.1"/>
    <property type="molecule type" value="Genomic_DNA"/>
</dbReference>
<dbReference type="InterPro" id="IPR006073">
    <property type="entry name" value="GTP-bd"/>
</dbReference>
<dbReference type="GO" id="GO:0005737">
    <property type="term" value="C:cytoplasm"/>
    <property type="evidence" value="ECO:0007669"/>
    <property type="project" value="TreeGrafter"/>
</dbReference>
<gene>
    <name evidence="2" type="ORF">ABPD24_00765</name>
</gene>
<dbReference type="PANTHER" id="PTHR23305:SF18">
    <property type="entry name" value="OBG-TYPE G DOMAIN-CONTAINING PROTEIN"/>
    <property type="match status" value="1"/>
</dbReference>
<protein>
    <submittedName>
        <fullName evidence="2">GTPase</fullName>
    </submittedName>
</protein>
<dbReference type="SUPFAM" id="SSF52540">
    <property type="entry name" value="P-loop containing nucleoside triphosphate hydrolases"/>
    <property type="match status" value="1"/>
</dbReference>